<evidence type="ECO:0000256" key="3">
    <source>
        <dbReference type="ARBA" id="ARBA00005795"/>
    </source>
</evidence>
<dbReference type="GO" id="GO:0000775">
    <property type="term" value="C:chromosome, centromeric region"/>
    <property type="evidence" value="ECO:0007669"/>
    <property type="project" value="UniProtKB-SubCell"/>
</dbReference>
<dbReference type="GeneID" id="28991775"/>
<dbReference type="InterPro" id="IPR020993">
    <property type="entry name" value="Centromere_CenpK"/>
</dbReference>
<evidence type="ECO:0000313" key="9">
    <source>
        <dbReference type="EMBL" id="OAD75785.1"/>
    </source>
</evidence>
<dbReference type="EMBL" id="KV440976">
    <property type="protein sequence ID" value="OAD75785.1"/>
    <property type="molecule type" value="Genomic_DNA"/>
</dbReference>
<dbReference type="STRING" id="763407.A0A162XN51"/>
<feature type="coiled-coil region" evidence="8">
    <location>
        <begin position="74"/>
        <end position="101"/>
    </location>
</feature>
<evidence type="ECO:0000256" key="7">
    <source>
        <dbReference type="ARBA" id="ARBA00023328"/>
    </source>
</evidence>
<dbReference type="RefSeq" id="XP_018293825.1">
    <property type="nucleotide sequence ID" value="XM_018430869.1"/>
</dbReference>
<dbReference type="Pfam" id="PF11802">
    <property type="entry name" value="CENP-K"/>
    <property type="match status" value="1"/>
</dbReference>
<protein>
    <recommendedName>
        <fullName evidence="11">Centromere protein Cenp-K</fullName>
    </recommendedName>
</protein>
<evidence type="ECO:0000256" key="2">
    <source>
        <dbReference type="ARBA" id="ARBA00004584"/>
    </source>
</evidence>
<evidence type="ECO:0000256" key="4">
    <source>
        <dbReference type="ARBA" id="ARBA00022454"/>
    </source>
</evidence>
<evidence type="ECO:0000256" key="8">
    <source>
        <dbReference type="SAM" id="Coils"/>
    </source>
</evidence>
<dbReference type="PANTHER" id="PTHR14401">
    <property type="entry name" value="CENTROMERE PROTEIN K"/>
    <property type="match status" value="1"/>
</dbReference>
<evidence type="ECO:0008006" key="11">
    <source>
        <dbReference type="Google" id="ProtNLM"/>
    </source>
</evidence>
<proteinExistence type="inferred from homology"/>
<comment type="similarity">
    <text evidence="3">Belongs to the CENP-K/MCM22 family.</text>
</comment>
<keyword evidence="5 8" id="KW-0175">Coiled coil</keyword>
<dbReference type="GO" id="GO:0000070">
    <property type="term" value="P:mitotic sister chromatid segregation"/>
    <property type="evidence" value="ECO:0007669"/>
    <property type="project" value="TreeGrafter"/>
</dbReference>
<dbReference type="InParanoid" id="A0A162XN51"/>
<keyword evidence="6" id="KW-0539">Nucleus</keyword>
<comment type="subcellular location">
    <subcellularLocation>
        <location evidence="2">Chromosome</location>
        <location evidence="2">Centromere</location>
    </subcellularLocation>
    <subcellularLocation>
        <location evidence="1">Nucleus</location>
    </subcellularLocation>
</comment>
<dbReference type="GO" id="GO:0005634">
    <property type="term" value="C:nucleus"/>
    <property type="evidence" value="ECO:0007669"/>
    <property type="project" value="UniProtKB-SubCell"/>
</dbReference>
<dbReference type="PANTHER" id="PTHR14401:SF6">
    <property type="entry name" value="CENTROMERE PROTEIN K"/>
    <property type="match status" value="1"/>
</dbReference>
<sequence>MTAQLEECYLTLEDQYEEAGLQRVYGDIEDSDEKLLSVYMYEERELIKEEGVQRKAAFQIESPPEEDVLNLQLKEQLEKTVNQLKVAVDHIKNELKRARSALSSENTILEECKTIKTGFAKKLAEAQESGNSQRLPNKFTEKSRRLRAEIRYTSGELIKFADTYFPSHAVDGEEGNEDAAQCELKYIIEDLMNKGSNTADLDPFIELQPGEYWTPYIETLVKAGIAVYHPQDARKICLADFRL</sequence>
<reference evidence="10" key="1">
    <citation type="submission" date="2015-06" db="EMBL/GenBank/DDBJ databases">
        <title>Expansion of signal transduction pathways in fungi by whole-genome duplication.</title>
        <authorList>
            <consortium name="DOE Joint Genome Institute"/>
            <person name="Corrochano L.M."/>
            <person name="Kuo A."/>
            <person name="Marcet-Houben M."/>
            <person name="Polaino S."/>
            <person name="Salamov A."/>
            <person name="Villalobos J.M."/>
            <person name="Alvarez M.I."/>
            <person name="Avalos J."/>
            <person name="Benito E.P."/>
            <person name="Benoit I."/>
            <person name="Burger G."/>
            <person name="Camino L.P."/>
            <person name="Canovas D."/>
            <person name="Cerda-Olmedo E."/>
            <person name="Cheng J.-F."/>
            <person name="Dominguez A."/>
            <person name="Elias M."/>
            <person name="Eslava A.P."/>
            <person name="Glaser F."/>
            <person name="Grimwood J."/>
            <person name="Gutierrez G."/>
            <person name="Heitman J."/>
            <person name="Henrissat B."/>
            <person name="Iturriaga E.A."/>
            <person name="Lang B.F."/>
            <person name="Lavin J.L."/>
            <person name="Lee S."/>
            <person name="Li W."/>
            <person name="Lindquist E."/>
            <person name="Lopez-Garcia S."/>
            <person name="Luque E.M."/>
            <person name="Marcos A.T."/>
            <person name="Martin J."/>
            <person name="McCluskey K."/>
            <person name="Medina H.R."/>
            <person name="Miralles-Duran A."/>
            <person name="Miyazaki A."/>
            <person name="Munoz-Torres E."/>
            <person name="Oguiza J.A."/>
            <person name="Ohm R."/>
            <person name="Olmedo M."/>
            <person name="Orejas M."/>
            <person name="Ortiz-Castellanos L."/>
            <person name="Pisabarro A.G."/>
            <person name="Rodriguez-Romero J."/>
            <person name="Ruiz-Herrera J."/>
            <person name="Ruiz-Vazquez R."/>
            <person name="Sanz C."/>
            <person name="Schackwitz W."/>
            <person name="Schmutz J."/>
            <person name="Shahriari M."/>
            <person name="Shelest E."/>
            <person name="Silva-Franco F."/>
            <person name="Soanes D."/>
            <person name="Syed K."/>
            <person name="Tagua V.G."/>
            <person name="Talbot N.J."/>
            <person name="Thon M."/>
            <person name="De vries R.P."/>
            <person name="Wiebenga A."/>
            <person name="Yadav J.S."/>
            <person name="Braun E.L."/>
            <person name="Baker S."/>
            <person name="Garre V."/>
            <person name="Horwitz B."/>
            <person name="Torres-Martinez S."/>
            <person name="Idnurm A."/>
            <person name="Herrera-Estrella A."/>
            <person name="Gabaldon T."/>
            <person name="Grigoriev I.V."/>
        </authorList>
    </citation>
    <scope>NUCLEOTIDE SEQUENCE [LARGE SCALE GENOMIC DNA]</scope>
    <source>
        <strain evidence="10">NRRL 1555(-)</strain>
    </source>
</reference>
<keyword evidence="4" id="KW-0158">Chromosome</keyword>
<evidence type="ECO:0000256" key="5">
    <source>
        <dbReference type="ARBA" id="ARBA00023054"/>
    </source>
</evidence>
<keyword evidence="7" id="KW-0137">Centromere</keyword>
<evidence type="ECO:0000256" key="1">
    <source>
        <dbReference type="ARBA" id="ARBA00004123"/>
    </source>
</evidence>
<gene>
    <name evidence="9" type="ORF">PHYBLDRAFT_142777</name>
</gene>
<dbReference type="VEuPathDB" id="FungiDB:PHYBLDRAFT_142777"/>
<evidence type="ECO:0000313" key="10">
    <source>
        <dbReference type="Proteomes" id="UP000077315"/>
    </source>
</evidence>
<accession>A0A162XN51</accession>
<dbReference type="OrthoDB" id="9445768at2759"/>
<keyword evidence="10" id="KW-1185">Reference proteome</keyword>
<dbReference type="Proteomes" id="UP000077315">
    <property type="component" value="Unassembled WGS sequence"/>
</dbReference>
<dbReference type="AlphaFoldDB" id="A0A162XN51"/>
<dbReference type="GO" id="GO:0051382">
    <property type="term" value="P:kinetochore assembly"/>
    <property type="evidence" value="ECO:0007669"/>
    <property type="project" value="InterPro"/>
</dbReference>
<organism evidence="9 10">
    <name type="scientific">Phycomyces blakesleeanus (strain ATCC 8743b / DSM 1359 / FGSC 10004 / NBRC 33097 / NRRL 1555)</name>
    <dbReference type="NCBI Taxonomy" id="763407"/>
    <lineage>
        <taxon>Eukaryota</taxon>
        <taxon>Fungi</taxon>
        <taxon>Fungi incertae sedis</taxon>
        <taxon>Mucoromycota</taxon>
        <taxon>Mucoromycotina</taxon>
        <taxon>Mucoromycetes</taxon>
        <taxon>Mucorales</taxon>
        <taxon>Phycomycetaceae</taxon>
        <taxon>Phycomyces</taxon>
    </lineage>
</organism>
<evidence type="ECO:0000256" key="6">
    <source>
        <dbReference type="ARBA" id="ARBA00023242"/>
    </source>
</evidence>
<name>A0A162XN51_PHYB8</name>